<keyword evidence="4" id="KW-1185">Reference proteome</keyword>
<proteinExistence type="predicted"/>
<gene>
    <name evidence="3" type="ordered locus">Solca_0726</name>
</gene>
<accession>H8KPF2</accession>
<protein>
    <recommendedName>
        <fullName evidence="2">Putative auto-transporter adhesin head GIN domain-containing protein</fullName>
    </recommendedName>
</protein>
<dbReference type="PANTHER" id="PTHR39200">
    <property type="entry name" value="HYPOTHETICAL EXPORTED PROTEIN"/>
    <property type="match status" value="1"/>
</dbReference>
<dbReference type="EMBL" id="CP003349">
    <property type="protein sequence ID" value="AFD05850.1"/>
    <property type="molecule type" value="Genomic_DNA"/>
</dbReference>
<keyword evidence="1" id="KW-0732">Signal</keyword>
<dbReference type="OrthoDB" id="1014513at2"/>
<sequence>MKTYSLLFIFLSAAFLLGSCKDVVEGSGNYITETRTLAEINAVECSGDFNIILHKDSVKTVRIYAEDNIAPELVTQLKPDNTLSVYYRDYRTRYKHGKIDIYVPVSNFKSADISGSGLIKNTPIEYNEEVKLNVSGSGSIYLGDIVTTNLRSNISGSGTIELWGNSVNTDQTISGSGNIKTFGLLSRNAKSTISGSGNCEVNVSDLLTVNISGSGNVLYIGSPQITQTISGSGKVRSR</sequence>
<dbReference type="Proteomes" id="UP000007590">
    <property type="component" value="Chromosome"/>
</dbReference>
<feature type="signal peptide" evidence="1">
    <location>
        <begin position="1"/>
        <end position="18"/>
    </location>
</feature>
<feature type="domain" description="Putative auto-transporter adhesin head GIN" evidence="2">
    <location>
        <begin position="41"/>
        <end position="223"/>
    </location>
</feature>
<dbReference type="PANTHER" id="PTHR39200:SF1">
    <property type="entry name" value="AUTO-TRANSPORTER ADHESIN HEAD GIN DOMAIN-CONTAINING PROTEIN-RELATED"/>
    <property type="match status" value="1"/>
</dbReference>
<dbReference type="STRING" id="929556.Solca_0726"/>
<dbReference type="HOGENOM" id="CLU_072746_2_1_10"/>
<evidence type="ECO:0000256" key="1">
    <source>
        <dbReference type="SAM" id="SignalP"/>
    </source>
</evidence>
<dbReference type="Gene3D" id="2.160.20.120">
    <property type="match status" value="1"/>
</dbReference>
<evidence type="ECO:0000313" key="3">
    <source>
        <dbReference type="EMBL" id="AFD05850.1"/>
    </source>
</evidence>
<organism evidence="3 4">
    <name type="scientific">Solitalea canadensis (strain ATCC 29591 / DSM 3403 / JCM 21819 / LMG 8368 / NBRC 15130 / NCIMB 12057 / USAM 9D)</name>
    <name type="common">Flexibacter canadensis</name>
    <dbReference type="NCBI Taxonomy" id="929556"/>
    <lineage>
        <taxon>Bacteria</taxon>
        <taxon>Pseudomonadati</taxon>
        <taxon>Bacteroidota</taxon>
        <taxon>Sphingobacteriia</taxon>
        <taxon>Sphingobacteriales</taxon>
        <taxon>Sphingobacteriaceae</taxon>
        <taxon>Solitalea</taxon>
    </lineage>
</organism>
<dbReference type="AlphaFoldDB" id="H8KPF2"/>
<feature type="chain" id="PRO_5003612998" description="Putative auto-transporter adhesin head GIN domain-containing protein" evidence="1">
    <location>
        <begin position="19"/>
        <end position="238"/>
    </location>
</feature>
<dbReference type="KEGG" id="scn:Solca_0726"/>
<dbReference type="RefSeq" id="WP_014679078.1">
    <property type="nucleotide sequence ID" value="NC_017770.1"/>
</dbReference>
<dbReference type="PROSITE" id="PS51257">
    <property type="entry name" value="PROKAR_LIPOPROTEIN"/>
    <property type="match status" value="1"/>
</dbReference>
<reference evidence="3" key="1">
    <citation type="submission" date="2012-02" db="EMBL/GenBank/DDBJ databases">
        <title>The complete genome of Solitalea canadensis DSM 3403.</title>
        <authorList>
            <consortium name="US DOE Joint Genome Institute (JGI-PGF)"/>
            <person name="Lucas S."/>
            <person name="Copeland A."/>
            <person name="Lapidus A."/>
            <person name="Glavina del Rio T."/>
            <person name="Dalin E."/>
            <person name="Tice H."/>
            <person name="Bruce D."/>
            <person name="Goodwin L."/>
            <person name="Pitluck S."/>
            <person name="Peters L."/>
            <person name="Ovchinnikova G."/>
            <person name="Lu M."/>
            <person name="Kyrpides N."/>
            <person name="Mavromatis K."/>
            <person name="Ivanova N."/>
            <person name="Brettin T."/>
            <person name="Detter J.C."/>
            <person name="Han C."/>
            <person name="Larimer F."/>
            <person name="Land M."/>
            <person name="Hauser L."/>
            <person name="Markowitz V."/>
            <person name="Cheng J.-F."/>
            <person name="Hugenholtz P."/>
            <person name="Woyke T."/>
            <person name="Wu D."/>
            <person name="Spring S."/>
            <person name="Schroeder M."/>
            <person name="Kopitz M."/>
            <person name="Brambilla E."/>
            <person name="Klenk H.-P."/>
            <person name="Eisen J.A."/>
        </authorList>
    </citation>
    <scope>NUCLEOTIDE SEQUENCE</scope>
    <source>
        <strain evidence="3">DSM 3403</strain>
    </source>
</reference>
<evidence type="ECO:0000259" key="2">
    <source>
        <dbReference type="Pfam" id="PF10988"/>
    </source>
</evidence>
<dbReference type="eggNOG" id="COG3595">
    <property type="taxonomic scope" value="Bacteria"/>
</dbReference>
<name>H8KPF2_SOLCM</name>
<dbReference type="InterPro" id="IPR021255">
    <property type="entry name" value="DUF2807"/>
</dbReference>
<evidence type="ECO:0000313" key="4">
    <source>
        <dbReference type="Proteomes" id="UP000007590"/>
    </source>
</evidence>
<dbReference type="Pfam" id="PF10988">
    <property type="entry name" value="DUF2807"/>
    <property type="match status" value="1"/>
</dbReference>